<accession>A0A0E9S155</accession>
<organism evidence="1">
    <name type="scientific">Anguilla anguilla</name>
    <name type="common">European freshwater eel</name>
    <name type="synonym">Muraena anguilla</name>
    <dbReference type="NCBI Taxonomy" id="7936"/>
    <lineage>
        <taxon>Eukaryota</taxon>
        <taxon>Metazoa</taxon>
        <taxon>Chordata</taxon>
        <taxon>Craniata</taxon>
        <taxon>Vertebrata</taxon>
        <taxon>Euteleostomi</taxon>
        <taxon>Actinopterygii</taxon>
        <taxon>Neopterygii</taxon>
        <taxon>Teleostei</taxon>
        <taxon>Anguilliformes</taxon>
        <taxon>Anguillidae</taxon>
        <taxon>Anguilla</taxon>
    </lineage>
</organism>
<dbReference type="EMBL" id="GBXM01073650">
    <property type="protein sequence ID" value="JAH34927.1"/>
    <property type="molecule type" value="Transcribed_RNA"/>
</dbReference>
<proteinExistence type="predicted"/>
<reference evidence="1" key="2">
    <citation type="journal article" date="2015" name="Fish Shellfish Immunol.">
        <title>Early steps in the European eel (Anguilla anguilla)-Vibrio vulnificus interaction in the gills: Role of the RtxA13 toxin.</title>
        <authorList>
            <person name="Callol A."/>
            <person name="Pajuelo D."/>
            <person name="Ebbesson L."/>
            <person name="Teles M."/>
            <person name="MacKenzie S."/>
            <person name="Amaro C."/>
        </authorList>
    </citation>
    <scope>NUCLEOTIDE SEQUENCE</scope>
</reference>
<sequence length="58" mass="6882">MLVHKNVHGMGHTGPKRSRQRICHLLYDLLLKGLNRLWGIFDRLKQCFLIMTIKTEHN</sequence>
<reference evidence="1" key="1">
    <citation type="submission" date="2014-11" db="EMBL/GenBank/DDBJ databases">
        <authorList>
            <person name="Amaro Gonzalez C."/>
        </authorList>
    </citation>
    <scope>NUCLEOTIDE SEQUENCE</scope>
</reference>
<protein>
    <submittedName>
        <fullName evidence="1">Uncharacterized protein</fullName>
    </submittedName>
</protein>
<dbReference type="AlphaFoldDB" id="A0A0E9S155"/>
<name>A0A0E9S155_ANGAN</name>
<evidence type="ECO:0000313" key="1">
    <source>
        <dbReference type="EMBL" id="JAH34927.1"/>
    </source>
</evidence>